<gene>
    <name evidence="1" type="ORF">I602_1945</name>
    <name evidence="2" type="ORF">SAMN05444353_1714</name>
</gene>
<dbReference type="Pfam" id="PF05139">
    <property type="entry name" value="Erythro_esteras"/>
    <property type="match status" value="1"/>
</dbReference>
<comment type="caution">
    <text evidence="1">The sequence shown here is derived from an EMBL/GenBank/DDBJ whole genome shotgun (WGS) entry which is preliminary data.</text>
</comment>
<dbReference type="InterPro" id="IPR007815">
    <property type="entry name" value="Emycin_Estase"/>
</dbReference>
<proteinExistence type="predicted"/>
<dbReference type="InterPro" id="IPR052036">
    <property type="entry name" value="Hydrolase/PRTase-associated"/>
</dbReference>
<name>A0A0M9CI19_9FLAO</name>
<dbReference type="EMBL" id="FNUE01000002">
    <property type="protein sequence ID" value="SEE44553.1"/>
    <property type="molecule type" value="Genomic_DNA"/>
</dbReference>
<dbReference type="Gene3D" id="3.40.1660.10">
    <property type="entry name" value="EreA-like (biosynthetic domain)"/>
    <property type="match status" value="1"/>
</dbReference>
<dbReference type="CDD" id="cd14728">
    <property type="entry name" value="Ere-like"/>
    <property type="match status" value="1"/>
</dbReference>
<keyword evidence="4" id="KW-1185">Reference proteome</keyword>
<dbReference type="STRING" id="1300348.I602_1945"/>
<dbReference type="RefSeq" id="WP_231658723.1">
    <property type="nucleotide sequence ID" value="NZ_FNUE01000002.1"/>
</dbReference>
<reference evidence="2 4" key="2">
    <citation type="submission" date="2016-10" db="EMBL/GenBank/DDBJ databases">
        <authorList>
            <person name="Varghese N."/>
            <person name="Submissions S."/>
        </authorList>
    </citation>
    <scope>NUCLEOTIDE SEQUENCE [LARGE SCALE GENOMIC DNA]</scope>
    <source>
        <strain evidence="2 4">DSW-5</strain>
    </source>
</reference>
<dbReference type="SUPFAM" id="SSF159501">
    <property type="entry name" value="EreA/ChaN-like"/>
    <property type="match status" value="1"/>
</dbReference>
<dbReference type="PANTHER" id="PTHR31299">
    <property type="entry name" value="ESTERASE, PUTATIVE (AFU_ORTHOLOGUE AFUA_1G05850)-RELATED"/>
    <property type="match status" value="1"/>
</dbReference>
<dbReference type="PATRIC" id="fig|1300348.6.peg.1944"/>
<reference evidence="1 3" key="1">
    <citation type="submission" date="2015-07" db="EMBL/GenBank/DDBJ databases">
        <title>Genome of Polaribacter dokdonenesis DSW-5, isolated from seawater off Dokdo in Korea.</title>
        <authorList>
            <person name="Yoon K."/>
            <person name="Song J.Y."/>
            <person name="Kim J.F."/>
        </authorList>
    </citation>
    <scope>NUCLEOTIDE SEQUENCE [LARGE SCALE GENOMIC DNA]</scope>
    <source>
        <strain evidence="1 3">DSW-5</strain>
    </source>
</reference>
<sequence>MILKLINRLFSNNKILLLFILILPLSINSQKQETINWITKNSIEIENANPDSELINFNKNIPEKFKNAKIFGFGEASHNTKEFFNLKAKFFKYLVKTQGVRTFIMEESYQAEKGINEWISGGKGDIKTIAKNFNIGYWYTKEIVNLLAWMRNYNANKPIENQIRFYGMDIQVGKRINLEIREFIDANKINISEKILKIVDSCANKKINYSVKDNWWQQQLPVLNQLKKEILKSNKKDVAYNSVERSLDYLIKYTEYASKINLKYPESTKSRDLKMFENVKWIVENEAENGKAFIWAHNEHVNKKEMYYTGSEIINLGRHLKDYYKDDYYSIGFDFGVGKIDGLTTNKKSGNRWEIHHIKKPFKKTYAYTLMSVNKNIYFVDLEKANKNGTSNFFNKKNKHLLIAAGGYQPKPLHKIMINKVYADTYDALIFVKQISQPDYNLDR</sequence>
<evidence type="ECO:0000313" key="3">
    <source>
        <dbReference type="Proteomes" id="UP000037716"/>
    </source>
</evidence>
<evidence type="ECO:0000313" key="4">
    <source>
        <dbReference type="Proteomes" id="UP000183071"/>
    </source>
</evidence>
<accession>A0A0M9CI19</accession>
<dbReference type="Proteomes" id="UP000183071">
    <property type="component" value="Unassembled WGS sequence"/>
</dbReference>
<evidence type="ECO:0000313" key="2">
    <source>
        <dbReference type="EMBL" id="SEE44553.1"/>
    </source>
</evidence>
<dbReference type="Proteomes" id="UP000037716">
    <property type="component" value="Unassembled WGS sequence"/>
</dbReference>
<organism evidence="1 3">
    <name type="scientific">Polaribacter dokdonensis DSW-5</name>
    <dbReference type="NCBI Taxonomy" id="1300348"/>
    <lineage>
        <taxon>Bacteria</taxon>
        <taxon>Pseudomonadati</taxon>
        <taxon>Bacteroidota</taxon>
        <taxon>Flavobacteriia</taxon>
        <taxon>Flavobacteriales</taxon>
        <taxon>Flavobacteriaceae</taxon>
    </lineage>
</organism>
<dbReference type="GO" id="GO:0046677">
    <property type="term" value="P:response to antibiotic"/>
    <property type="evidence" value="ECO:0007669"/>
    <property type="project" value="InterPro"/>
</dbReference>
<protein>
    <submittedName>
        <fullName evidence="1 2">Erythromycin esterase</fullName>
    </submittedName>
</protein>
<dbReference type="Gene3D" id="3.30.1870.10">
    <property type="entry name" value="EreA-like, domain 2"/>
    <property type="match status" value="1"/>
</dbReference>
<dbReference type="EMBL" id="LGBR01000001">
    <property type="protein sequence ID" value="KOY52385.1"/>
    <property type="molecule type" value="Genomic_DNA"/>
</dbReference>
<dbReference type="AlphaFoldDB" id="A0A0M9CI19"/>
<dbReference type="Gene3D" id="1.20.1440.30">
    <property type="entry name" value="Biosynthetic Protein domain"/>
    <property type="match status" value="1"/>
</dbReference>
<evidence type="ECO:0000313" key="1">
    <source>
        <dbReference type="EMBL" id="KOY52385.1"/>
    </source>
</evidence>
<dbReference type="PANTHER" id="PTHR31299:SF0">
    <property type="entry name" value="ESTERASE, PUTATIVE (AFU_ORTHOLOGUE AFUA_1G05850)-RELATED"/>
    <property type="match status" value="1"/>
</dbReference>